<gene>
    <name evidence="2" type="ORF">P879_00596</name>
</gene>
<dbReference type="Proteomes" id="UP000699462">
    <property type="component" value="Unassembled WGS sequence"/>
</dbReference>
<comment type="caution">
    <text evidence="2">The sequence shown here is derived from an EMBL/GenBank/DDBJ whole genome shotgun (WGS) entry which is preliminary data.</text>
</comment>
<dbReference type="AlphaFoldDB" id="A0A8T0DU46"/>
<dbReference type="EMBL" id="JTDF01000702">
    <property type="protein sequence ID" value="KAF8571110.1"/>
    <property type="molecule type" value="Genomic_DNA"/>
</dbReference>
<protein>
    <submittedName>
        <fullName evidence="2">Uncharacterized protein</fullName>
    </submittedName>
</protein>
<feature type="region of interest" description="Disordered" evidence="1">
    <location>
        <begin position="73"/>
        <end position="110"/>
    </location>
</feature>
<evidence type="ECO:0000313" key="3">
    <source>
        <dbReference type="Proteomes" id="UP000699462"/>
    </source>
</evidence>
<accession>A0A8T0DU46</accession>
<name>A0A8T0DU46_9TREM</name>
<dbReference type="OrthoDB" id="6264044at2759"/>
<organism evidence="2 3">
    <name type="scientific">Paragonimus westermani</name>
    <dbReference type="NCBI Taxonomy" id="34504"/>
    <lineage>
        <taxon>Eukaryota</taxon>
        <taxon>Metazoa</taxon>
        <taxon>Spiralia</taxon>
        <taxon>Lophotrochozoa</taxon>
        <taxon>Platyhelminthes</taxon>
        <taxon>Trematoda</taxon>
        <taxon>Digenea</taxon>
        <taxon>Plagiorchiida</taxon>
        <taxon>Troglotremata</taxon>
        <taxon>Troglotrematidae</taxon>
        <taxon>Paragonimus</taxon>
    </lineage>
</organism>
<proteinExistence type="predicted"/>
<evidence type="ECO:0000313" key="2">
    <source>
        <dbReference type="EMBL" id="KAF8571110.1"/>
    </source>
</evidence>
<sequence>MCLEDRYENSDRSIQGNGQIVQRQACSHELLSNVFPVLSAEEIDEYFARHSQCRIPSGQLSTPAIIFPERSQSLCGPFQNDQPLNSPPTNSHLGDQRQFGQPGSNLKRARRWKTAARALIPSSYFTDP</sequence>
<reference evidence="2 3" key="1">
    <citation type="submission" date="2019-07" db="EMBL/GenBank/DDBJ databases">
        <title>Annotation for the trematode Paragonimus westermani.</title>
        <authorList>
            <person name="Choi Y.-J."/>
        </authorList>
    </citation>
    <scope>NUCLEOTIDE SEQUENCE [LARGE SCALE GENOMIC DNA]</scope>
    <source>
        <strain evidence="2">180907_Pwestermani</strain>
    </source>
</reference>
<feature type="compositionally biased region" description="Polar residues" evidence="1">
    <location>
        <begin position="73"/>
        <end position="104"/>
    </location>
</feature>
<evidence type="ECO:0000256" key="1">
    <source>
        <dbReference type="SAM" id="MobiDB-lite"/>
    </source>
</evidence>
<keyword evidence="3" id="KW-1185">Reference proteome</keyword>